<proteinExistence type="inferred from homology"/>
<dbReference type="InterPro" id="IPR002347">
    <property type="entry name" value="SDR_fam"/>
</dbReference>
<sequence>MQQTYIITGATSGLGLTLVKQLLHDGHKVIALVRNIEKMHSLNLEQQDNQLQIVPCDMLDSDSIKAVASHLNHMTLDGLIYCSGVGYFKGIDAHSTEEMLETYQVNVVHFNLLFQTLQPFLKNNASIVGIGSQAGFATQAYAAHYGASKIAFYQLMNALRLEYPNYHVMTVNTGPIRTPFHQKADPSGRYQEQFHKLMIEPEILTQEIIIGMHLRKNEINRPRWMRLLLKLYNLAPRFIEKIAGPLFKNKGSKTEI</sequence>
<evidence type="ECO:0000256" key="1">
    <source>
        <dbReference type="ARBA" id="ARBA00006484"/>
    </source>
</evidence>
<dbReference type="Proteomes" id="UP000235748">
    <property type="component" value="Unassembled WGS sequence"/>
</dbReference>
<protein>
    <submittedName>
        <fullName evidence="3">Short-chain dehydrogenase</fullName>
    </submittedName>
</protein>
<name>A0A2N6QJJ3_9STAP</name>
<gene>
    <name evidence="3" type="ORF">CJ235_05245</name>
</gene>
<dbReference type="InterPro" id="IPR036291">
    <property type="entry name" value="NAD(P)-bd_dom_sf"/>
</dbReference>
<dbReference type="SUPFAM" id="SSF51735">
    <property type="entry name" value="NAD(P)-binding Rossmann-fold domains"/>
    <property type="match status" value="1"/>
</dbReference>
<dbReference type="Pfam" id="PF00106">
    <property type="entry name" value="adh_short"/>
    <property type="match status" value="1"/>
</dbReference>
<accession>A0A2N6QJJ3</accession>
<dbReference type="GO" id="GO:0016020">
    <property type="term" value="C:membrane"/>
    <property type="evidence" value="ECO:0007669"/>
    <property type="project" value="TreeGrafter"/>
</dbReference>
<dbReference type="AlphaFoldDB" id="A0A2N6QJJ3"/>
<dbReference type="EMBL" id="PNGG01000002">
    <property type="protein sequence ID" value="PMC19774.1"/>
    <property type="molecule type" value="Genomic_DNA"/>
</dbReference>
<keyword evidence="2" id="KW-0560">Oxidoreductase</keyword>
<comment type="caution">
    <text evidence="3">The sequence shown here is derived from an EMBL/GenBank/DDBJ whole genome shotgun (WGS) entry which is preliminary data.</text>
</comment>
<dbReference type="PRINTS" id="PR00081">
    <property type="entry name" value="GDHRDH"/>
</dbReference>
<dbReference type="Gene3D" id="3.40.50.720">
    <property type="entry name" value="NAD(P)-binding Rossmann-like Domain"/>
    <property type="match status" value="1"/>
</dbReference>
<organism evidence="3 4">
    <name type="scientific">Staphylococcus pettenkoferi</name>
    <dbReference type="NCBI Taxonomy" id="170573"/>
    <lineage>
        <taxon>Bacteria</taxon>
        <taxon>Bacillati</taxon>
        <taxon>Bacillota</taxon>
        <taxon>Bacilli</taxon>
        <taxon>Bacillales</taxon>
        <taxon>Staphylococcaceae</taxon>
        <taxon>Staphylococcus</taxon>
    </lineage>
</organism>
<evidence type="ECO:0000313" key="3">
    <source>
        <dbReference type="EMBL" id="PMC19774.1"/>
    </source>
</evidence>
<dbReference type="STRING" id="170573.GCA_001076995_00993"/>
<evidence type="ECO:0000313" key="4">
    <source>
        <dbReference type="Proteomes" id="UP000235748"/>
    </source>
</evidence>
<reference evidence="3 4" key="1">
    <citation type="submission" date="2017-09" db="EMBL/GenBank/DDBJ databases">
        <title>Bacterial strain isolated from the female urinary microbiota.</title>
        <authorList>
            <person name="Thomas-White K."/>
            <person name="Kumar N."/>
            <person name="Forster S."/>
            <person name="Putonti C."/>
            <person name="Lawley T."/>
            <person name="Wolfe A.J."/>
        </authorList>
    </citation>
    <scope>NUCLEOTIDE SEQUENCE [LARGE SCALE GENOMIC DNA]</scope>
    <source>
        <strain evidence="3 4">UMB0834</strain>
    </source>
</reference>
<dbReference type="RefSeq" id="WP_102696081.1">
    <property type="nucleotide sequence ID" value="NZ_JAASJD010000001.1"/>
</dbReference>
<comment type="similarity">
    <text evidence="1">Belongs to the short-chain dehydrogenases/reductases (SDR) family.</text>
</comment>
<evidence type="ECO:0000256" key="2">
    <source>
        <dbReference type="ARBA" id="ARBA00023002"/>
    </source>
</evidence>
<dbReference type="PANTHER" id="PTHR44196:SF1">
    <property type="entry name" value="DEHYDROGENASE_REDUCTASE SDR FAMILY MEMBER 7B"/>
    <property type="match status" value="1"/>
</dbReference>
<dbReference type="PANTHER" id="PTHR44196">
    <property type="entry name" value="DEHYDROGENASE/REDUCTASE SDR FAMILY MEMBER 7B"/>
    <property type="match status" value="1"/>
</dbReference>
<dbReference type="GO" id="GO:0016491">
    <property type="term" value="F:oxidoreductase activity"/>
    <property type="evidence" value="ECO:0007669"/>
    <property type="project" value="UniProtKB-KW"/>
</dbReference>